<keyword evidence="1" id="KW-0812">Transmembrane</keyword>
<organism evidence="2 3">
    <name type="scientific">Enterococcus florum</name>
    <dbReference type="NCBI Taxonomy" id="2480627"/>
    <lineage>
        <taxon>Bacteria</taxon>
        <taxon>Bacillati</taxon>
        <taxon>Bacillota</taxon>
        <taxon>Bacilli</taxon>
        <taxon>Lactobacillales</taxon>
        <taxon>Enterococcaceae</taxon>
        <taxon>Enterococcus</taxon>
    </lineage>
</organism>
<dbReference type="Proteomes" id="UP000290567">
    <property type="component" value="Unassembled WGS sequence"/>
</dbReference>
<evidence type="ECO:0000256" key="1">
    <source>
        <dbReference type="SAM" id="Phobius"/>
    </source>
</evidence>
<proteinExistence type="predicted"/>
<keyword evidence="3" id="KW-1185">Reference proteome</keyword>
<dbReference type="EMBL" id="BJCC01000012">
    <property type="protein sequence ID" value="GCF93703.1"/>
    <property type="molecule type" value="Genomic_DNA"/>
</dbReference>
<name>A0A4P5PK43_9ENTE</name>
<dbReference type="RefSeq" id="WP_146622158.1">
    <property type="nucleotide sequence ID" value="NZ_BJCC01000012.1"/>
</dbReference>
<comment type="caution">
    <text evidence="2">The sequence shown here is derived from an EMBL/GenBank/DDBJ whole genome shotgun (WGS) entry which is preliminary data.</text>
</comment>
<evidence type="ECO:0000313" key="3">
    <source>
        <dbReference type="Proteomes" id="UP000290567"/>
    </source>
</evidence>
<keyword evidence="1" id="KW-0472">Membrane</keyword>
<dbReference type="OrthoDB" id="2200300at2"/>
<accession>A0A4P5PK43</accession>
<sequence length="193" mass="22718">MNDLLTKLKTKIQTIWQLFLDVVTENERKSLMIAASLVFFSLLFSITTYFAQQSIRQSELEQTVFAAIESDHILPLEYGKSDRIINDTPAISVMFSQPNGDSYQNVMKILTTPEQEDELNRMFYYYPIVYDSSKIAQKYQIDPTKVTFIFFQKGKEKKRFVLEDLRDLNNEFIPELNRLPMWRLQENGENDSE</sequence>
<keyword evidence="1" id="KW-1133">Transmembrane helix</keyword>
<reference evidence="3" key="1">
    <citation type="submission" date="2019-02" db="EMBL/GenBank/DDBJ databases">
        <title>Draft genome sequence of Enterococcus sp. Gos25-1.</title>
        <authorList>
            <person name="Tanaka N."/>
            <person name="Shiwa Y."/>
            <person name="Fujita N."/>
        </authorList>
    </citation>
    <scope>NUCLEOTIDE SEQUENCE [LARGE SCALE GENOMIC DNA]</scope>
    <source>
        <strain evidence="3">Gos25-1</strain>
    </source>
</reference>
<feature type="transmembrane region" description="Helical" evidence="1">
    <location>
        <begin position="31"/>
        <end position="51"/>
    </location>
</feature>
<evidence type="ECO:0000313" key="2">
    <source>
        <dbReference type="EMBL" id="GCF93703.1"/>
    </source>
</evidence>
<protein>
    <submittedName>
        <fullName evidence="2">Uncharacterized protein</fullName>
    </submittedName>
</protein>
<dbReference type="AlphaFoldDB" id="A0A4P5PK43"/>
<gene>
    <name evidence="2" type="ORF">NRIC_15940</name>
</gene>